<dbReference type="InterPro" id="IPR025110">
    <property type="entry name" value="AMP-bd_C"/>
</dbReference>
<keyword evidence="2" id="KW-0596">Phosphopantetheine</keyword>
<dbReference type="OrthoDB" id="3802848at2"/>
<dbReference type="PROSITE" id="PS00455">
    <property type="entry name" value="AMP_BINDING"/>
    <property type="match status" value="1"/>
</dbReference>
<organism evidence="6 7">
    <name type="scientific">Herbidospora galbida</name>
    <dbReference type="NCBI Taxonomy" id="2575442"/>
    <lineage>
        <taxon>Bacteria</taxon>
        <taxon>Bacillati</taxon>
        <taxon>Actinomycetota</taxon>
        <taxon>Actinomycetes</taxon>
        <taxon>Streptosporangiales</taxon>
        <taxon>Streptosporangiaceae</taxon>
        <taxon>Herbidospora</taxon>
    </lineage>
</organism>
<reference evidence="6 7" key="1">
    <citation type="submission" date="2019-04" db="EMBL/GenBank/DDBJ databases">
        <title>Herbidospora sp. NEAU-GS14.nov., a novel actinomycete isolated from soil.</title>
        <authorList>
            <person name="Han L."/>
        </authorList>
    </citation>
    <scope>NUCLEOTIDE SEQUENCE [LARGE SCALE GENOMIC DNA]</scope>
    <source>
        <strain evidence="6 7">NEAU-GS14</strain>
    </source>
</reference>
<dbReference type="Pfam" id="PF00501">
    <property type="entry name" value="AMP-binding"/>
    <property type="match status" value="1"/>
</dbReference>
<dbReference type="InterPro" id="IPR020845">
    <property type="entry name" value="AMP-binding_CS"/>
</dbReference>
<sequence length="707" mass="77096">METAPPFETTLPLARPGGDPAVTHERRVEAPGRALVALLHRYTGETEIAGSHVTGDMTVGEIAADLPITIGPLSFDGTTLRMRGSDFDADAADQYAAHLARCTDPSATVRDMEILTAEETERMLVAWNQTDEPVPAPYFHERVAEIAEATPDAPAVVWPGGTITFRELDADANRLANRLTRLGVRRGDRVGTCFPRGPESLIAQLACFKTGAAAILLDPDFPADRVQFMIVDGEAKLTLTMDAHRDMVTGHVVTLDGDDWRLEPPAPINSVVGPDDLIHICYTSGSTGKPKAVMVRHGAARNLIYSMRTICGVTPSSRGTWLAAPGYGMVEVECFSVLAAGAPVHIPEPSVVTSPEWLRDWLVGSRITHTLLMKAMCERLWSLDWPAETALRNIRICGERVQSWPLDLPFHVFNLYGSAEATVVATCDITELGQQLGERERARRLPPIGRPTPNVRTYVLDESLKPVPPGVVGELCVAGESLSSGYLNRPEATAEKWVSHEVGTLYRTGDLARFWTDGSIEIVGRTDNQVKVRGNRVHLGEIEVVIAAQPGVGQAAVLAKKDASGDTRLVAYVEGDPSIRDLRRTLAKLLPSFMVPSAYVVGRFPLTTNGKIDRNALPEPPKERPDVDSPYEEPRTDVEHTLREMWSTTLDLDGIGVKDNFFDLGGDSMRAAALTDRIRARFATDADIDDLFDDPTIERMAVAIAAK</sequence>
<feature type="domain" description="Carrier" evidence="5">
    <location>
        <begin position="633"/>
        <end position="707"/>
    </location>
</feature>
<dbReference type="SUPFAM" id="SSF47336">
    <property type="entry name" value="ACP-like"/>
    <property type="match status" value="1"/>
</dbReference>
<protein>
    <submittedName>
        <fullName evidence="6">Amino acid adenylation domain-containing protein</fullName>
    </submittedName>
</protein>
<proteinExistence type="predicted"/>
<feature type="compositionally biased region" description="Basic and acidic residues" evidence="4">
    <location>
        <begin position="611"/>
        <end position="636"/>
    </location>
</feature>
<evidence type="ECO:0000313" key="7">
    <source>
        <dbReference type="Proteomes" id="UP000308705"/>
    </source>
</evidence>
<dbReference type="InterPro" id="IPR000873">
    <property type="entry name" value="AMP-dep_synth/lig_dom"/>
</dbReference>
<evidence type="ECO:0000313" key="6">
    <source>
        <dbReference type="EMBL" id="TKK88870.1"/>
    </source>
</evidence>
<evidence type="ECO:0000256" key="3">
    <source>
        <dbReference type="ARBA" id="ARBA00022553"/>
    </source>
</evidence>
<feature type="region of interest" description="Disordered" evidence="4">
    <location>
        <begin position="1"/>
        <end position="21"/>
    </location>
</feature>
<dbReference type="Gene3D" id="3.40.50.12780">
    <property type="entry name" value="N-terminal domain of ligase-like"/>
    <property type="match status" value="1"/>
</dbReference>
<dbReference type="InterPro" id="IPR010071">
    <property type="entry name" value="AA_adenyl_dom"/>
</dbReference>
<dbReference type="NCBIfam" id="TIGR01733">
    <property type="entry name" value="AA-adenyl-dom"/>
    <property type="match status" value="1"/>
</dbReference>
<dbReference type="Gene3D" id="1.10.1200.10">
    <property type="entry name" value="ACP-like"/>
    <property type="match status" value="1"/>
</dbReference>
<dbReference type="PROSITE" id="PS50075">
    <property type="entry name" value="CARRIER"/>
    <property type="match status" value="1"/>
</dbReference>
<evidence type="ECO:0000256" key="1">
    <source>
        <dbReference type="ARBA" id="ARBA00001957"/>
    </source>
</evidence>
<accession>A0A4U3MJ07</accession>
<dbReference type="AlphaFoldDB" id="A0A4U3MJ07"/>
<keyword evidence="7" id="KW-1185">Reference proteome</keyword>
<dbReference type="Pfam" id="PF13193">
    <property type="entry name" value="AMP-binding_C"/>
    <property type="match status" value="1"/>
</dbReference>
<dbReference type="Proteomes" id="UP000308705">
    <property type="component" value="Unassembled WGS sequence"/>
</dbReference>
<dbReference type="CDD" id="cd05930">
    <property type="entry name" value="A_NRPS"/>
    <property type="match status" value="1"/>
</dbReference>
<evidence type="ECO:0000256" key="4">
    <source>
        <dbReference type="SAM" id="MobiDB-lite"/>
    </source>
</evidence>
<dbReference type="SUPFAM" id="SSF56801">
    <property type="entry name" value="Acetyl-CoA synthetase-like"/>
    <property type="match status" value="1"/>
</dbReference>
<feature type="region of interest" description="Disordered" evidence="4">
    <location>
        <begin position="610"/>
        <end position="636"/>
    </location>
</feature>
<dbReference type="InterPro" id="IPR045851">
    <property type="entry name" value="AMP-bd_C_sf"/>
</dbReference>
<dbReference type="GO" id="GO:0005737">
    <property type="term" value="C:cytoplasm"/>
    <property type="evidence" value="ECO:0007669"/>
    <property type="project" value="TreeGrafter"/>
</dbReference>
<dbReference type="PANTHER" id="PTHR45527:SF1">
    <property type="entry name" value="FATTY ACID SYNTHASE"/>
    <property type="match status" value="1"/>
</dbReference>
<dbReference type="InterPro" id="IPR036736">
    <property type="entry name" value="ACP-like_sf"/>
</dbReference>
<dbReference type="RefSeq" id="WP_137247208.1">
    <property type="nucleotide sequence ID" value="NZ_SZQA01000009.1"/>
</dbReference>
<dbReference type="GO" id="GO:0043041">
    <property type="term" value="P:amino acid activation for nonribosomal peptide biosynthetic process"/>
    <property type="evidence" value="ECO:0007669"/>
    <property type="project" value="TreeGrafter"/>
</dbReference>
<dbReference type="PANTHER" id="PTHR45527">
    <property type="entry name" value="NONRIBOSOMAL PEPTIDE SYNTHETASE"/>
    <property type="match status" value="1"/>
</dbReference>
<dbReference type="Gene3D" id="3.30.300.30">
    <property type="match status" value="1"/>
</dbReference>
<dbReference type="PROSITE" id="PS00012">
    <property type="entry name" value="PHOSPHOPANTETHEINE"/>
    <property type="match status" value="1"/>
</dbReference>
<keyword evidence="3" id="KW-0597">Phosphoprotein</keyword>
<evidence type="ECO:0000256" key="2">
    <source>
        <dbReference type="ARBA" id="ARBA00022450"/>
    </source>
</evidence>
<dbReference type="FunFam" id="1.10.1200.10:FF:000005">
    <property type="entry name" value="Nonribosomal peptide synthetase 1"/>
    <property type="match status" value="1"/>
</dbReference>
<dbReference type="GO" id="GO:0031177">
    <property type="term" value="F:phosphopantetheine binding"/>
    <property type="evidence" value="ECO:0007669"/>
    <property type="project" value="TreeGrafter"/>
</dbReference>
<gene>
    <name evidence="6" type="ORF">FDA94_12405</name>
</gene>
<evidence type="ECO:0000259" key="5">
    <source>
        <dbReference type="PROSITE" id="PS50075"/>
    </source>
</evidence>
<dbReference type="Pfam" id="PF00550">
    <property type="entry name" value="PP-binding"/>
    <property type="match status" value="1"/>
</dbReference>
<comment type="cofactor">
    <cofactor evidence="1">
        <name>pantetheine 4'-phosphate</name>
        <dbReference type="ChEBI" id="CHEBI:47942"/>
    </cofactor>
</comment>
<dbReference type="InterPro" id="IPR009081">
    <property type="entry name" value="PP-bd_ACP"/>
</dbReference>
<dbReference type="InterPro" id="IPR006162">
    <property type="entry name" value="Ppantetheine_attach_site"/>
</dbReference>
<dbReference type="EMBL" id="SZQA01000009">
    <property type="protein sequence ID" value="TKK88870.1"/>
    <property type="molecule type" value="Genomic_DNA"/>
</dbReference>
<dbReference type="GO" id="GO:0044550">
    <property type="term" value="P:secondary metabolite biosynthetic process"/>
    <property type="evidence" value="ECO:0007669"/>
    <property type="project" value="TreeGrafter"/>
</dbReference>
<name>A0A4U3MJ07_9ACTN</name>
<dbReference type="InterPro" id="IPR042099">
    <property type="entry name" value="ANL_N_sf"/>
</dbReference>
<comment type="caution">
    <text evidence="6">The sequence shown here is derived from an EMBL/GenBank/DDBJ whole genome shotgun (WGS) entry which is preliminary data.</text>
</comment>